<keyword evidence="2" id="KW-1185">Reference proteome</keyword>
<accession>A0ACB9G5A7</accession>
<reference evidence="2" key="1">
    <citation type="journal article" date="2022" name="Mol. Ecol. Resour.">
        <title>The genomes of chicory, endive, great burdock and yacon provide insights into Asteraceae palaeo-polyploidization history and plant inulin production.</title>
        <authorList>
            <person name="Fan W."/>
            <person name="Wang S."/>
            <person name="Wang H."/>
            <person name="Wang A."/>
            <person name="Jiang F."/>
            <person name="Liu H."/>
            <person name="Zhao H."/>
            <person name="Xu D."/>
            <person name="Zhang Y."/>
        </authorList>
    </citation>
    <scope>NUCLEOTIDE SEQUENCE [LARGE SCALE GENOMIC DNA]</scope>
    <source>
        <strain evidence="2">cv. Punajuju</strain>
    </source>
</reference>
<sequence length="164" mass="18947">MDKITYCILRFPISYLLTPLSPPIALTNVSGLSRNPMLRKWRQPPPLSLPLDIRTHTHLPPLLDLSEEDLDQNVEHQAERLGLWKQGQFGQVWINGAGTAYLQVPFIAMYRKEECRSLFKDPDLDPEADKDSKSNSEDKPMLTSQLVLWAILELDRKWLLLQKQ</sequence>
<dbReference type="EMBL" id="CM042010">
    <property type="protein sequence ID" value="KAI3778607.1"/>
    <property type="molecule type" value="Genomic_DNA"/>
</dbReference>
<reference evidence="1 2" key="2">
    <citation type="journal article" date="2022" name="Mol. Ecol. Resour.">
        <title>The genomes of chicory, endive, great burdock and yacon provide insights into Asteraceae paleo-polyploidization history and plant inulin production.</title>
        <authorList>
            <person name="Fan W."/>
            <person name="Wang S."/>
            <person name="Wang H."/>
            <person name="Wang A."/>
            <person name="Jiang F."/>
            <person name="Liu H."/>
            <person name="Zhao H."/>
            <person name="Xu D."/>
            <person name="Zhang Y."/>
        </authorList>
    </citation>
    <scope>NUCLEOTIDE SEQUENCE [LARGE SCALE GENOMIC DNA]</scope>
    <source>
        <strain evidence="2">cv. Punajuju</strain>
        <tissue evidence="1">Leaves</tissue>
    </source>
</reference>
<gene>
    <name evidence="1" type="ORF">L2E82_07988</name>
</gene>
<proteinExistence type="predicted"/>
<name>A0ACB9G5A7_CICIN</name>
<evidence type="ECO:0000313" key="2">
    <source>
        <dbReference type="Proteomes" id="UP001055811"/>
    </source>
</evidence>
<dbReference type="Proteomes" id="UP001055811">
    <property type="component" value="Linkage Group LG02"/>
</dbReference>
<organism evidence="1 2">
    <name type="scientific">Cichorium intybus</name>
    <name type="common">Chicory</name>
    <dbReference type="NCBI Taxonomy" id="13427"/>
    <lineage>
        <taxon>Eukaryota</taxon>
        <taxon>Viridiplantae</taxon>
        <taxon>Streptophyta</taxon>
        <taxon>Embryophyta</taxon>
        <taxon>Tracheophyta</taxon>
        <taxon>Spermatophyta</taxon>
        <taxon>Magnoliopsida</taxon>
        <taxon>eudicotyledons</taxon>
        <taxon>Gunneridae</taxon>
        <taxon>Pentapetalae</taxon>
        <taxon>asterids</taxon>
        <taxon>campanulids</taxon>
        <taxon>Asterales</taxon>
        <taxon>Asteraceae</taxon>
        <taxon>Cichorioideae</taxon>
        <taxon>Cichorieae</taxon>
        <taxon>Cichoriinae</taxon>
        <taxon>Cichorium</taxon>
    </lineage>
</organism>
<evidence type="ECO:0000313" key="1">
    <source>
        <dbReference type="EMBL" id="KAI3778607.1"/>
    </source>
</evidence>
<protein>
    <submittedName>
        <fullName evidence="1">Uncharacterized protein</fullName>
    </submittedName>
</protein>
<comment type="caution">
    <text evidence="1">The sequence shown here is derived from an EMBL/GenBank/DDBJ whole genome shotgun (WGS) entry which is preliminary data.</text>
</comment>